<evidence type="ECO:0000256" key="2">
    <source>
        <dbReference type="ARBA" id="ARBA00022448"/>
    </source>
</evidence>
<dbReference type="PANTHER" id="PTHR24221">
    <property type="entry name" value="ATP-BINDING CASSETTE SUB-FAMILY B"/>
    <property type="match status" value="1"/>
</dbReference>
<dbReference type="Pfam" id="PF00005">
    <property type="entry name" value="ABC_tran"/>
    <property type="match status" value="1"/>
</dbReference>
<keyword evidence="5" id="KW-0547">Nucleotide-binding</keyword>
<dbReference type="FunFam" id="3.40.50.300:FF:000299">
    <property type="entry name" value="ABC transporter ATP-binding protein/permease"/>
    <property type="match status" value="1"/>
</dbReference>
<gene>
    <name evidence="12" type="ORF">CEN50_23015</name>
</gene>
<dbReference type="Gene3D" id="3.40.50.300">
    <property type="entry name" value="P-loop containing nucleotide triphosphate hydrolases"/>
    <property type="match status" value="1"/>
</dbReference>
<dbReference type="InterPro" id="IPR011527">
    <property type="entry name" value="ABC1_TM_dom"/>
</dbReference>
<keyword evidence="3" id="KW-1003">Cell membrane</keyword>
<dbReference type="GO" id="GO:0005524">
    <property type="term" value="F:ATP binding"/>
    <property type="evidence" value="ECO:0007669"/>
    <property type="project" value="UniProtKB-KW"/>
</dbReference>
<dbReference type="PROSITE" id="PS50929">
    <property type="entry name" value="ABC_TM1F"/>
    <property type="match status" value="1"/>
</dbReference>
<dbReference type="EMBL" id="NMQA01000328">
    <property type="protein sequence ID" value="PLZ95238.1"/>
    <property type="molecule type" value="Genomic_DNA"/>
</dbReference>
<keyword evidence="6" id="KW-0067">ATP-binding</keyword>
<reference evidence="12 13" key="1">
    <citation type="submission" date="2017-07" db="EMBL/GenBank/DDBJ databases">
        <title>Genomes of Fischerella (Mastigocladus) sp. strains.</title>
        <authorList>
            <person name="Miller S.R."/>
        </authorList>
    </citation>
    <scope>NUCLEOTIDE SEQUENCE [LARGE SCALE GENOMIC DNA]</scope>
    <source>
        <strain evidence="12 13">CCMEE 5268</strain>
    </source>
</reference>
<evidence type="ECO:0000256" key="5">
    <source>
        <dbReference type="ARBA" id="ARBA00022741"/>
    </source>
</evidence>
<dbReference type="SMART" id="SM00382">
    <property type="entry name" value="AAA"/>
    <property type="match status" value="1"/>
</dbReference>
<dbReference type="GO" id="GO:0140359">
    <property type="term" value="F:ABC-type transporter activity"/>
    <property type="evidence" value="ECO:0007669"/>
    <property type="project" value="InterPro"/>
</dbReference>
<evidence type="ECO:0000256" key="9">
    <source>
        <dbReference type="SAM" id="Phobius"/>
    </source>
</evidence>
<dbReference type="PROSITE" id="PS50893">
    <property type="entry name" value="ABC_TRANSPORTER_2"/>
    <property type="match status" value="1"/>
</dbReference>
<dbReference type="InterPro" id="IPR018490">
    <property type="entry name" value="cNMP-bd_dom_sf"/>
</dbReference>
<dbReference type="InterPro" id="IPR003593">
    <property type="entry name" value="AAA+_ATPase"/>
</dbReference>
<dbReference type="SUPFAM" id="SSF52540">
    <property type="entry name" value="P-loop containing nucleoside triphosphate hydrolases"/>
    <property type="match status" value="1"/>
</dbReference>
<comment type="subcellular location">
    <subcellularLocation>
        <location evidence="1">Cell membrane</location>
        <topology evidence="1">Multi-pass membrane protein</topology>
    </subcellularLocation>
</comment>
<evidence type="ECO:0000313" key="12">
    <source>
        <dbReference type="EMBL" id="PLZ95238.1"/>
    </source>
</evidence>
<dbReference type="InterPro" id="IPR003439">
    <property type="entry name" value="ABC_transporter-like_ATP-bd"/>
</dbReference>
<dbReference type="GO" id="GO:0016887">
    <property type="term" value="F:ATP hydrolysis activity"/>
    <property type="evidence" value="ECO:0007669"/>
    <property type="project" value="InterPro"/>
</dbReference>
<dbReference type="InterPro" id="IPR027417">
    <property type="entry name" value="P-loop_NTPase"/>
</dbReference>
<dbReference type="InterPro" id="IPR022515">
    <property type="entry name" value="NHPM_micro_ABC2"/>
</dbReference>
<feature type="transmembrane region" description="Helical" evidence="9">
    <location>
        <begin position="536"/>
        <end position="555"/>
    </location>
</feature>
<feature type="domain" description="ABC transporter" evidence="10">
    <location>
        <begin position="739"/>
        <end position="971"/>
    </location>
</feature>
<dbReference type="RefSeq" id="WP_102174929.1">
    <property type="nucleotide sequence ID" value="NZ_NMQA01000328.1"/>
</dbReference>
<keyword evidence="7 9" id="KW-1133">Transmembrane helix</keyword>
<dbReference type="Gene3D" id="1.20.1560.10">
    <property type="entry name" value="ABC transporter type 1, transmembrane domain"/>
    <property type="match status" value="1"/>
</dbReference>
<dbReference type="GO" id="GO:0005886">
    <property type="term" value="C:plasma membrane"/>
    <property type="evidence" value="ECO:0007669"/>
    <property type="project" value="UniProtKB-SubCell"/>
</dbReference>
<feature type="transmembrane region" description="Helical" evidence="9">
    <location>
        <begin position="421"/>
        <end position="445"/>
    </location>
</feature>
<evidence type="ECO:0000256" key="6">
    <source>
        <dbReference type="ARBA" id="ARBA00022840"/>
    </source>
</evidence>
<evidence type="ECO:0000256" key="1">
    <source>
        <dbReference type="ARBA" id="ARBA00004651"/>
    </source>
</evidence>
<comment type="caution">
    <text evidence="12">The sequence shown here is derived from an EMBL/GenBank/DDBJ whole genome shotgun (WGS) entry which is preliminary data.</text>
</comment>
<accession>A0A2N6KAD1</accession>
<evidence type="ECO:0000256" key="7">
    <source>
        <dbReference type="ARBA" id="ARBA00022989"/>
    </source>
</evidence>
<evidence type="ECO:0000313" key="13">
    <source>
        <dbReference type="Proteomes" id="UP000235025"/>
    </source>
</evidence>
<evidence type="ECO:0000256" key="4">
    <source>
        <dbReference type="ARBA" id="ARBA00022692"/>
    </source>
</evidence>
<dbReference type="PANTHER" id="PTHR24221:SF654">
    <property type="entry name" value="ATP-BINDING CASSETTE SUB-FAMILY B MEMBER 6"/>
    <property type="match status" value="1"/>
</dbReference>
<dbReference type="PROSITE" id="PS00211">
    <property type="entry name" value="ABC_TRANSPORTER_1"/>
    <property type="match status" value="1"/>
</dbReference>
<dbReference type="AlphaFoldDB" id="A0A2N6KAD1"/>
<feature type="transmembrane region" description="Helical" evidence="9">
    <location>
        <begin position="457"/>
        <end position="475"/>
    </location>
</feature>
<dbReference type="InterPro" id="IPR039421">
    <property type="entry name" value="Type_1_exporter"/>
</dbReference>
<name>A0A2N6KAD1_9CYAN</name>
<dbReference type="SUPFAM" id="SSF51206">
    <property type="entry name" value="cAMP-binding domain-like"/>
    <property type="match status" value="1"/>
</dbReference>
<dbReference type="Pfam" id="PF00664">
    <property type="entry name" value="ABC_membrane"/>
    <property type="match status" value="1"/>
</dbReference>
<evidence type="ECO:0000259" key="10">
    <source>
        <dbReference type="PROSITE" id="PS50893"/>
    </source>
</evidence>
<evidence type="ECO:0000256" key="8">
    <source>
        <dbReference type="ARBA" id="ARBA00023136"/>
    </source>
</evidence>
<proteinExistence type="predicted"/>
<feature type="transmembrane region" description="Helical" evidence="9">
    <location>
        <begin position="561"/>
        <end position="583"/>
    </location>
</feature>
<dbReference type="Gene3D" id="2.60.120.10">
    <property type="entry name" value="Jelly Rolls"/>
    <property type="match status" value="1"/>
</dbReference>
<dbReference type="NCBIfam" id="TIGR03797">
    <property type="entry name" value="NHLM_micro_ABC2"/>
    <property type="match status" value="1"/>
</dbReference>
<dbReference type="GO" id="GO:0034040">
    <property type="term" value="F:ATPase-coupled lipid transmembrane transporter activity"/>
    <property type="evidence" value="ECO:0007669"/>
    <property type="project" value="TreeGrafter"/>
</dbReference>
<evidence type="ECO:0000256" key="3">
    <source>
        <dbReference type="ARBA" id="ARBA00022475"/>
    </source>
</evidence>
<protein>
    <submittedName>
        <fullName evidence="12">NHLP bacteriocin export ABC transporter permease/ATPase subunit</fullName>
    </submittedName>
</protein>
<feature type="domain" description="ABC transmembrane type-1" evidence="11">
    <location>
        <begin position="424"/>
        <end position="707"/>
    </location>
</feature>
<sequence>MINQISFVIPQGQEYILKGNQPILLNDPETVWLIKSGSMALFAIAVKDGVPEGSRRYLLTLGDGEAMFSTIPSQYEEQRQILAVSMEETELLKMSKADFNRLIANNDGEAVSLVDGWVNQLGLALSEITPAKMPVKPEGINFFSLNKGDIFQPQPGTVSWVEIQEGYVRWMGIEELQIYPSSGILPLSADMWLQADSIVELATNETSDLQNGDRILKSLSQLTTYFLQGIELLEQSEITAELRRFQERERLNYQLMQEALGELSSVLEVRKSAFPSETKSVDTSDQALMIAAGAVGRALGIKICPPAQSEDLRRVAEPLEAIARASRVRMRRISLADKWWKKDSGPVLTYTKDDHPVAILPISDNRYEIFDPLERTRTRVDERSAANLVPTGYVFYRPFPDTKFKIQDLLQFALRGHIKELIYIMLAGVITTVLGMLTPQATAILIDNAIPDANRGLLTQIGLGLLAVTFGQTMFELTQAFAIIRLQTFAESSTQAAVWDRLLNLQASFFRQYSVGDLKSRVSSISQIHQKLSSTVIKSIFSSFFSLLNLGLLFYYSATLALLACFVAVVNIAITLFSGILTVQKFRPLLELEGQIFGVMVQLINGVSKIRVSGAESRAFAYWSRQYTHQLKLMLRTQSIEDGVTFITKVLPPLTNALLFWVAASTIQDSPEGGGLSTGIFLAFNAAFGSFIGGATSLSTTVVDIMRVLPMWKRAEPILTAIPEITASKTDPGRLSGKLLVDHVVFRYRDDGPLTLDDVTIKAEPGEYIALVGPSGSGKSTLFRLLLGFDHPESGTIYYDGQDLAGLDVNAVRRQLGVVMQNSRMMSGSIFDNIASGAMITMEEAWDAARASGLADDIETMPMGMHTVVSEGATNLSGGQRQRLLIARALVLKPRILLFDEATSALDNRTQAIVSESLERLQVTRIAIAHRLSTIRNAHRIYVLQGGRVVQQGSFDELAQQQGLFAQLMARQML</sequence>
<keyword evidence="8 9" id="KW-0472">Membrane</keyword>
<evidence type="ECO:0000259" key="11">
    <source>
        <dbReference type="PROSITE" id="PS50929"/>
    </source>
</evidence>
<keyword evidence="4 9" id="KW-0812">Transmembrane</keyword>
<keyword evidence="2" id="KW-0813">Transport</keyword>
<dbReference type="InterPro" id="IPR014710">
    <property type="entry name" value="RmlC-like_jellyroll"/>
</dbReference>
<dbReference type="InterPro" id="IPR036640">
    <property type="entry name" value="ABC1_TM_sf"/>
</dbReference>
<organism evidence="12 13">
    <name type="scientific">Fischerella thermalis CCMEE 5268</name>
    <dbReference type="NCBI Taxonomy" id="2019662"/>
    <lineage>
        <taxon>Bacteria</taxon>
        <taxon>Bacillati</taxon>
        <taxon>Cyanobacteriota</taxon>
        <taxon>Cyanophyceae</taxon>
        <taxon>Nostocales</taxon>
        <taxon>Hapalosiphonaceae</taxon>
        <taxon>Fischerella</taxon>
    </lineage>
</organism>
<dbReference type="InterPro" id="IPR017871">
    <property type="entry name" value="ABC_transporter-like_CS"/>
</dbReference>
<dbReference type="SUPFAM" id="SSF90123">
    <property type="entry name" value="ABC transporter transmembrane region"/>
    <property type="match status" value="1"/>
</dbReference>
<dbReference type="Proteomes" id="UP000235025">
    <property type="component" value="Unassembled WGS sequence"/>
</dbReference>